<dbReference type="InterPro" id="IPR002068">
    <property type="entry name" value="A-crystallin/Hsp20_dom"/>
</dbReference>
<proteinExistence type="inferred from homology"/>
<dbReference type="AlphaFoldDB" id="A0AAD8IF02"/>
<accession>A0AAD8IF02</accession>
<feature type="compositionally biased region" description="Polar residues" evidence="6">
    <location>
        <begin position="111"/>
        <end position="124"/>
    </location>
</feature>
<evidence type="ECO:0000313" key="9">
    <source>
        <dbReference type="Proteomes" id="UP001237642"/>
    </source>
</evidence>
<dbReference type="Pfam" id="PF00011">
    <property type="entry name" value="HSP20"/>
    <property type="match status" value="2"/>
</dbReference>
<feature type="compositionally biased region" description="Polar residues" evidence="6">
    <location>
        <begin position="141"/>
        <end position="151"/>
    </location>
</feature>
<gene>
    <name evidence="8" type="ORF">POM88_022432</name>
</gene>
<dbReference type="InterPro" id="IPR008978">
    <property type="entry name" value="HSP20-like_chaperone"/>
</dbReference>
<comment type="caution">
    <text evidence="8">The sequence shown here is derived from an EMBL/GenBank/DDBJ whole genome shotgun (WGS) entry which is preliminary data.</text>
</comment>
<keyword evidence="9" id="KW-1185">Reference proteome</keyword>
<dbReference type="EMBL" id="JAUIZM010000005">
    <property type="protein sequence ID" value="KAK1384697.1"/>
    <property type="molecule type" value="Genomic_DNA"/>
</dbReference>
<reference evidence="8" key="2">
    <citation type="submission" date="2023-05" db="EMBL/GenBank/DDBJ databases">
        <authorList>
            <person name="Schelkunov M.I."/>
        </authorList>
    </citation>
    <scope>NUCLEOTIDE SEQUENCE</scope>
    <source>
        <strain evidence="8">Hsosn_3</strain>
        <tissue evidence="8">Leaf</tissue>
    </source>
</reference>
<dbReference type="Gene3D" id="2.60.40.790">
    <property type="match status" value="2"/>
</dbReference>
<reference evidence="8" key="1">
    <citation type="submission" date="2023-02" db="EMBL/GenBank/DDBJ databases">
        <title>Genome of toxic invasive species Heracleum sosnowskyi carries increased number of genes despite the absence of recent whole-genome duplications.</title>
        <authorList>
            <person name="Schelkunov M."/>
            <person name="Shtratnikova V."/>
            <person name="Makarenko M."/>
            <person name="Klepikova A."/>
            <person name="Omelchenko D."/>
            <person name="Novikova G."/>
            <person name="Obukhova E."/>
            <person name="Bogdanov V."/>
            <person name="Penin A."/>
            <person name="Logacheva M."/>
        </authorList>
    </citation>
    <scope>NUCLEOTIDE SEQUENCE</scope>
    <source>
        <strain evidence="8">Hsosn_3</strain>
        <tissue evidence="8">Leaf</tissue>
    </source>
</reference>
<feature type="region of interest" description="Disordered" evidence="6">
    <location>
        <begin position="109"/>
        <end position="151"/>
    </location>
</feature>
<evidence type="ECO:0000256" key="4">
    <source>
        <dbReference type="PROSITE-ProRule" id="PRU00285"/>
    </source>
</evidence>
<dbReference type="GO" id="GO:0034605">
    <property type="term" value="P:cellular response to heat"/>
    <property type="evidence" value="ECO:0007669"/>
    <property type="project" value="TreeGrafter"/>
</dbReference>
<dbReference type="GO" id="GO:0005886">
    <property type="term" value="C:plasma membrane"/>
    <property type="evidence" value="ECO:0007669"/>
    <property type="project" value="UniProtKB-SubCell"/>
</dbReference>
<feature type="compositionally biased region" description="Basic and acidic residues" evidence="6">
    <location>
        <begin position="125"/>
        <end position="140"/>
    </location>
</feature>
<evidence type="ECO:0000256" key="2">
    <source>
        <dbReference type="ARBA" id="ARBA00022475"/>
    </source>
</evidence>
<dbReference type="Proteomes" id="UP001237642">
    <property type="component" value="Unassembled WGS sequence"/>
</dbReference>
<feature type="domain" description="SHSP" evidence="7">
    <location>
        <begin position="258"/>
        <end position="363"/>
    </location>
</feature>
<dbReference type="PANTHER" id="PTHR43670:SF118">
    <property type="entry name" value="HSP20_ALPHA CRYSTALLIN FAMILY PROTEIN"/>
    <property type="match status" value="1"/>
</dbReference>
<dbReference type="PROSITE" id="PS01031">
    <property type="entry name" value="SHSP"/>
    <property type="match status" value="2"/>
</dbReference>
<feature type="region of interest" description="Disordered" evidence="6">
    <location>
        <begin position="352"/>
        <end position="379"/>
    </location>
</feature>
<keyword evidence="2" id="KW-0472">Membrane</keyword>
<organism evidence="8 9">
    <name type="scientific">Heracleum sosnowskyi</name>
    <dbReference type="NCBI Taxonomy" id="360622"/>
    <lineage>
        <taxon>Eukaryota</taxon>
        <taxon>Viridiplantae</taxon>
        <taxon>Streptophyta</taxon>
        <taxon>Embryophyta</taxon>
        <taxon>Tracheophyta</taxon>
        <taxon>Spermatophyta</taxon>
        <taxon>Magnoliopsida</taxon>
        <taxon>eudicotyledons</taxon>
        <taxon>Gunneridae</taxon>
        <taxon>Pentapetalae</taxon>
        <taxon>asterids</taxon>
        <taxon>campanulids</taxon>
        <taxon>Apiales</taxon>
        <taxon>Apiaceae</taxon>
        <taxon>Apioideae</taxon>
        <taxon>apioid superclade</taxon>
        <taxon>Tordylieae</taxon>
        <taxon>Tordyliinae</taxon>
        <taxon>Heracleum</taxon>
    </lineage>
</organism>
<comment type="similarity">
    <text evidence="4 5">Belongs to the small heat shock protein (HSP20) family.</text>
</comment>
<evidence type="ECO:0000256" key="5">
    <source>
        <dbReference type="RuleBase" id="RU003616"/>
    </source>
</evidence>
<evidence type="ECO:0000259" key="7">
    <source>
        <dbReference type="PROSITE" id="PS01031"/>
    </source>
</evidence>
<dbReference type="SUPFAM" id="SSF49764">
    <property type="entry name" value="HSP20-like chaperones"/>
    <property type="match status" value="2"/>
</dbReference>
<evidence type="ECO:0000313" key="8">
    <source>
        <dbReference type="EMBL" id="KAK1384697.1"/>
    </source>
</evidence>
<evidence type="ECO:0000256" key="6">
    <source>
        <dbReference type="SAM" id="MobiDB-lite"/>
    </source>
</evidence>
<keyword evidence="3" id="KW-0611">Plant defense</keyword>
<keyword evidence="2" id="KW-1003">Cell membrane</keyword>
<protein>
    <recommendedName>
        <fullName evidence="7">SHSP domain-containing protein</fullName>
    </recommendedName>
</protein>
<dbReference type="GO" id="GO:0006952">
    <property type="term" value="P:defense response"/>
    <property type="evidence" value="ECO:0007669"/>
    <property type="project" value="UniProtKB-KW"/>
</dbReference>
<evidence type="ECO:0000256" key="3">
    <source>
        <dbReference type="ARBA" id="ARBA00022821"/>
    </source>
</evidence>
<dbReference type="CDD" id="cd06464">
    <property type="entry name" value="ACD_sHsps-like"/>
    <property type="match status" value="2"/>
</dbReference>
<feature type="domain" description="SHSP" evidence="7">
    <location>
        <begin position="6"/>
        <end position="111"/>
    </location>
</feature>
<dbReference type="PANTHER" id="PTHR43670">
    <property type="entry name" value="HEAT SHOCK PROTEIN 26"/>
    <property type="match status" value="1"/>
</dbReference>
<name>A0AAD8IF02_9APIA</name>
<sequence length="448" mass="50437">MDSKLAATYEEFEPLCKWQREEGSDTLVLHLQEFKKEQLKVQISNQRVLKISGERPLNASKRSRFYKEVKVGKESNANEIRAKFLNGLLYVIIPKIVAAVAGNEEAPLAQEQVQSNKQPDSITSPDDKAPKMHESTEEKAPSSQQESCAQTPTYSNLGTKIALVITLASAVGVYIFYRYKTIHDDGEFDDAFCTAYLNDTKTVRSAWGIMTKALLSSSSENVLISVHQHGHLAVLRREFPGRDLKKKSIKLKMDSKLTANYDEFEPLCNWQREEVRDTLVLHLPEFKKEQLKVQISNLGGVLKISGQRPLSALKQRRFYKEVKVAKECNANDIRAKFVNGLLYVVMPKTITPGPEKEEAPSAHEQVQANKQPDRGDRADDHIASAEEKTVPSQQGINVPTPSCTNKGTKLALVATLVFAIGVYVFYRYKTLNDGDFDDAFSRCFTYRI</sequence>
<evidence type="ECO:0000256" key="1">
    <source>
        <dbReference type="ARBA" id="ARBA00004162"/>
    </source>
</evidence>
<comment type="subcellular location">
    <subcellularLocation>
        <location evidence="1">Cell membrane</location>
        <topology evidence="1">Single-pass membrane protein</topology>
    </subcellularLocation>
</comment>